<dbReference type="Gene3D" id="1.10.520.10">
    <property type="match status" value="1"/>
</dbReference>
<comment type="cofactor">
    <cofactor evidence="16 19">
        <name>Ca(2+)</name>
        <dbReference type="ChEBI" id="CHEBI:29108"/>
    </cofactor>
    <text evidence="16 19">Binds 2 calcium ions per subunit.</text>
</comment>
<evidence type="ECO:0000256" key="8">
    <source>
        <dbReference type="ARBA" id="ARBA00023002"/>
    </source>
</evidence>
<feature type="binding site" evidence="16">
    <location>
        <position position="89"/>
    </location>
    <ligand>
        <name>Ca(2+)</name>
        <dbReference type="ChEBI" id="CHEBI:29108"/>
        <label>1</label>
    </ligand>
</feature>
<dbReference type="PROSITE" id="PS50873">
    <property type="entry name" value="PEROXIDASE_4"/>
    <property type="match status" value="1"/>
</dbReference>
<feature type="binding site" evidence="16">
    <location>
        <position position="93"/>
    </location>
    <ligand>
        <name>Ca(2+)</name>
        <dbReference type="ChEBI" id="CHEBI:29108"/>
        <label>1</label>
    </ligand>
</feature>
<keyword evidence="7 16" id="KW-0106">Calcium</keyword>
<organism evidence="22 23">
    <name type="scientific">Eragrostis curvula</name>
    <name type="common">weeping love grass</name>
    <dbReference type="NCBI Taxonomy" id="38414"/>
    <lineage>
        <taxon>Eukaryota</taxon>
        <taxon>Viridiplantae</taxon>
        <taxon>Streptophyta</taxon>
        <taxon>Embryophyta</taxon>
        <taxon>Tracheophyta</taxon>
        <taxon>Spermatophyta</taxon>
        <taxon>Magnoliopsida</taxon>
        <taxon>Liliopsida</taxon>
        <taxon>Poales</taxon>
        <taxon>Poaceae</taxon>
        <taxon>PACMAD clade</taxon>
        <taxon>Chloridoideae</taxon>
        <taxon>Eragrostideae</taxon>
        <taxon>Eragrostidinae</taxon>
        <taxon>Eragrostis</taxon>
    </lineage>
</organism>
<comment type="similarity">
    <text evidence="19">Belongs to the peroxidase family. Classical plant (class III) peroxidase subfamily.</text>
</comment>
<comment type="caution">
    <text evidence="22">The sequence shown here is derived from an EMBL/GenBank/DDBJ whole genome shotgun (WGS) entry which is preliminary data.</text>
</comment>
<dbReference type="PRINTS" id="PR00461">
    <property type="entry name" value="PLPEROXIDASE"/>
</dbReference>
<feature type="binding site" evidence="16">
    <location>
        <position position="256"/>
    </location>
    <ligand>
        <name>Ca(2+)</name>
        <dbReference type="ChEBI" id="CHEBI:29108"/>
        <label>2</label>
    </ligand>
</feature>
<dbReference type="Pfam" id="PF00141">
    <property type="entry name" value="peroxidase"/>
    <property type="match status" value="1"/>
</dbReference>
<feature type="binding site" description="axial binding residue" evidence="16">
    <location>
        <position position="209"/>
    </location>
    <ligand>
        <name>heme b</name>
        <dbReference type="ChEBI" id="CHEBI:60344"/>
    </ligand>
    <ligandPart>
        <name>Fe</name>
        <dbReference type="ChEBI" id="CHEBI:18248"/>
    </ligandPart>
</feature>
<feature type="chain" id="PRO_5023976246" description="Peroxidase" evidence="19">
    <location>
        <begin position="30"/>
        <end position="349"/>
    </location>
</feature>
<keyword evidence="8 19" id="KW-0560">Oxidoreductase</keyword>
<dbReference type="EC" id="1.11.1.7" evidence="19"/>
<keyword evidence="12" id="KW-0873">Pyrrolidone carboxylic acid</keyword>
<keyword evidence="11" id="KW-0325">Glycoprotein</keyword>
<comment type="subcellular location">
    <subcellularLocation>
        <location evidence="2 19">Secreted</location>
    </subcellularLocation>
</comment>
<evidence type="ECO:0000256" key="17">
    <source>
        <dbReference type="PIRSR" id="PIRSR600823-4"/>
    </source>
</evidence>
<feature type="disulfide bond" evidence="18">
    <location>
        <begin position="52"/>
        <end position="130"/>
    </location>
</feature>
<proteinExistence type="inferred from homology"/>
<keyword evidence="10 18" id="KW-1015">Disulfide bond</keyword>
<evidence type="ECO:0000313" key="22">
    <source>
        <dbReference type="EMBL" id="TVU50411.1"/>
    </source>
</evidence>
<keyword evidence="19" id="KW-0964">Secreted</keyword>
<dbReference type="SUPFAM" id="SSF48113">
    <property type="entry name" value="Heme-dependent peroxidases"/>
    <property type="match status" value="1"/>
</dbReference>
<sequence>MATSSSVGALAFVLLVSILLAVVPSPTLSISLNPTQVAGGPILSPDFYKDTCPQLEDIVRRAVQAAFSGDTSIAAGLLRIHYHDCITQGCDASLLLKGKNSEQLVNVNENLHVGAMQLIERIHAEAQRQCGPTVSCADITALAAREGVVATGGPAYAVNLGQLDSLAPATYKEVRDLPGSWHSNYSKLIGEFSHMKFNDAELVALSGAHTLGSATCLAFYDRFRQWDNAFTEKIGKECERDSRWKHGLDSTPKRFDNQYYVGLLNGHGVLTSDRALVHDNRSLPFVQIFARDQQKFFDAFGKAMRHLSSLRKHPDGEVRNISCFVPNSSRRHRDLTRTDGDPEGHAASA</sequence>
<feature type="binding site" evidence="16">
    <location>
        <position position="102"/>
    </location>
    <ligand>
        <name>Ca(2+)</name>
        <dbReference type="ChEBI" id="CHEBI:29108"/>
        <label>1</label>
    </ligand>
</feature>
<dbReference type="PANTHER" id="PTHR31517">
    <property type="match status" value="1"/>
</dbReference>
<evidence type="ECO:0000256" key="5">
    <source>
        <dbReference type="ARBA" id="ARBA00022617"/>
    </source>
</evidence>
<feature type="region of interest" description="Disordered" evidence="20">
    <location>
        <begin position="329"/>
        <end position="349"/>
    </location>
</feature>
<dbReference type="GO" id="GO:0005576">
    <property type="term" value="C:extracellular region"/>
    <property type="evidence" value="ECO:0007669"/>
    <property type="project" value="UniProtKB-SubCell"/>
</dbReference>
<comment type="catalytic activity">
    <reaction evidence="1 19">
        <text>2 a phenolic donor + H2O2 = 2 a phenolic radical donor + 2 H2O</text>
        <dbReference type="Rhea" id="RHEA:56136"/>
        <dbReference type="ChEBI" id="CHEBI:15377"/>
        <dbReference type="ChEBI" id="CHEBI:16240"/>
        <dbReference type="ChEBI" id="CHEBI:139520"/>
        <dbReference type="ChEBI" id="CHEBI:139521"/>
        <dbReference type="EC" id="1.11.1.7"/>
    </reaction>
</comment>
<dbReference type="GO" id="GO:0006979">
    <property type="term" value="P:response to oxidative stress"/>
    <property type="evidence" value="ECO:0007669"/>
    <property type="project" value="UniProtKB-UniRule"/>
</dbReference>
<keyword evidence="4 19" id="KW-0575">Peroxidase</keyword>
<reference evidence="22 23" key="1">
    <citation type="journal article" date="2019" name="Sci. Rep.">
        <title>A high-quality genome of Eragrostis curvula grass provides insights into Poaceae evolution and supports new strategies to enhance forage quality.</title>
        <authorList>
            <person name="Carballo J."/>
            <person name="Santos B.A.C.M."/>
            <person name="Zappacosta D."/>
            <person name="Garbus I."/>
            <person name="Selva J.P."/>
            <person name="Gallo C.A."/>
            <person name="Diaz A."/>
            <person name="Albertini E."/>
            <person name="Caccamo M."/>
            <person name="Echenique V."/>
        </authorList>
    </citation>
    <scope>NUCLEOTIDE SEQUENCE [LARGE SCALE GENOMIC DNA]</scope>
    <source>
        <strain evidence="23">cv. Victoria</strain>
        <tissue evidence="22">Leaf</tissue>
    </source>
</reference>
<feature type="signal peptide" evidence="19">
    <location>
        <begin position="1"/>
        <end position="29"/>
    </location>
</feature>
<dbReference type="Proteomes" id="UP000324897">
    <property type="component" value="Chromosome 6"/>
</dbReference>
<feature type="disulfide bond" evidence="18">
    <location>
        <begin position="85"/>
        <end position="90"/>
    </location>
</feature>
<evidence type="ECO:0000256" key="18">
    <source>
        <dbReference type="PIRSR" id="PIRSR600823-5"/>
    </source>
</evidence>
<dbReference type="GO" id="GO:0020037">
    <property type="term" value="F:heme binding"/>
    <property type="evidence" value="ECO:0007669"/>
    <property type="project" value="UniProtKB-UniRule"/>
</dbReference>
<name>A0A5J9WQL6_9POAL</name>
<evidence type="ECO:0000256" key="20">
    <source>
        <dbReference type="SAM" id="MobiDB-lite"/>
    </source>
</evidence>
<dbReference type="InterPro" id="IPR019793">
    <property type="entry name" value="Peroxidases_heam-ligand_BS"/>
</dbReference>
<evidence type="ECO:0000256" key="15">
    <source>
        <dbReference type="PIRSR" id="PIRSR600823-2"/>
    </source>
</evidence>
<comment type="function">
    <text evidence="19">Removal of H(2)O(2), oxidation of toxic reductants, biosynthesis and degradation of lignin, suberization, auxin catabolism, response to environmental stresses such as wounding, pathogen attack and oxidative stress.</text>
</comment>
<keyword evidence="13 19" id="KW-0376">Hydrogen peroxide</keyword>
<dbReference type="AlphaFoldDB" id="A0A5J9WQL6"/>
<feature type="binding site" evidence="16">
    <location>
        <position position="210"/>
    </location>
    <ligand>
        <name>Ca(2+)</name>
        <dbReference type="ChEBI" id="CHEBI:29108"/>
        <label>2</label>
    </ligand>
</feature>
<keyword evidence="23" id="KW-1185">Reference proteome</keyword>
<dbReference type="GO" id="GO:0046872">
    <property type="term" value="F:metal ion binding"/>
    <property type="evidence" value="ECO:0007669"/>
    <property type="project" value="UniProtKB-UniRule"/>
</dbReference>
<dbReference type="GO" id="GO:0140825">
    <property type="term" value="F:lactoperoxidase activity"/>
    <property type="evidence" value="ECO:0007669"/>
    <property type="project" value="UniProtKB-EC"/>
</dbReference>
<evidence type="ECO:0000259" key="21">
    <source>
        <dbReference type="PROSITE" id="PS50873"/>
    </source>
</evidence>
<dbReference type="FunFam" id="1.10.420.10:FF:000001">
    <property type="entry name" value="Peroxidase"/>
    <property type="match status" value="1"/>
</dbReference>
<evidence type="ECO:0000256" key="3">
    <source>
        <dbReference type="ARBA" id="ARBA00006873"/>
    </source>
</evidence>
<dbReference type="InterPro" id="IPR010255">
    <property type="entry name" value="Haem_peroxidase_sf"/>
</dbReference>
<evidence type="ECO:0000256" key="4">
    <source>
        <dbReference type="ARBA" id="ARBA00022559"/>
    </source>
</evidence>
<dbReference type="OrthoDB" id="2113341at2759"/>
<feature type="disulfide bond" evidence="18">
    <location>
        <begin position="136"/>
        <end position="323"/>
    </location>
</feature>
<gene>
    <name evidence="22" type="ORF">EJB05_01781</name>
</gene>
<evidence type="ECO:0000256" key="19">
    <source>
        <dbReference type="RuleBase" id="RU362060"/>
    </source>
</evidence>
<comment type="similarity">
    <text evidence="3">Belongs to the peroxidase family. Ascorbate peroxidase subfamily.</text>
</comment>
<keyword evidence="6 16" id="KW-0479">Metal-binding</keyword>
<evidence type="ECO:0000256" key="6">
    <source>
        <dbReference type="ARBA" id="ARBA00022723"/>
    </source>
</evidence>
<dbReference type="InterPro" id="IPR002016">
    <property type="entry name" value="Haem_peroxidase"/>
</dbReference>
<feature type="compositionally biased region" description="Basic and acidic residues" evidence="20">
    <location>
        <begin position="335"/>
        <end position="349"/>
    </location>
</feature>
<keyword evidence="19" id="KW-0732">Signal</keyword>
<dbReference type="InterPro" id="IPR000823">
    <property type="entry name" value="Peroxidase_pln"/>
</dbReference>
<evidence type="ECO:0000256" key="10">
    <source>
        <dbReference type="ARBA" id="ARBA00023157"/>
    </source>
</evidence>
<dbReference type="PRINTS" id="PR00458">
    <property type="entry name" value="PEROXIDASE"/>
</dbReference>
<evidence type="ECO:0000256" key="16">
    <source>
        <dbReference type="PIRSR" id="PIRSR600823-3"/>
    </source>
</evidence>
<dbReference type="EMBL" id="RWGY01000002">
    <property type="protein sequence ID" value="TVU50411.1"/>
    <property type="molecule type" value="Genomic_DNA"/>
</dbReference>
<comment type="cofactor">
    <cofactor evidence="16 19">
        <name>heme b</name>
        <dbReference type="ChEBI" id="CHEBI:60344"/>
    </cofactor>
    <text evidence="16 19">Binds 1 heme b (iron(II)-protoporphyrin IX) group per subunit.</text>
</comment>
<protein>
    <recommendedName>
        <fullName evidence="19">Peroxidase</fullName>
        <ecNumber evidence="19">1.11.1.7</ecNumber>
    </recommendedName>
</protein>
<dbReference type="PANTHER" id="PTHR31517:SF51">
    <property type="entry name" value="PEROXIDASE 55"/>
    <property type="match status" value="1"/>
</dbReference>
<evidence type="ECO:0000256" key="11">
    <source>
        <dbReference type="ARBA" id="ARBA00023180"/>
    </source>
</evidence>
<feature type="binding site" evidence="15">
    <location>
        <position position="178"/>
    </location>
    <ligand>
        <name>substrate</name>
    </ligand>
</feature>
<feature type="binding site" evidence="16">
    <location>
        <position position="251"/>
    </location>
    <ligand>
        <name>Ca(2+)</name>
        <dbReference type="ChEBI" id="CHEBI:29108"/>
        <label>2</label>
    </ligand>
</feature>
<dbReference type="Gene3D" id="1.10.420.10">
    <property type="entry name" value="Peroxidase, domain 2"/>
    <property type="match status" value="1"/>
</dbReference>
<keyword evidence="5 19" id="KW-0349">Heme</keyword>
<dbReference type="Gramene" id="TVU50411">
    <property type="protein sequence ID" value="TVU50411"/>
    <property type="gene ID" value="EJB05_01781"/>
</dbReference>
<accession>A0A5J9WQL6</accession>
<feature type="binding site" evidence="16">
    <location>
        <position position="249"/>
    </location>
    <ligand>
        <name>Ca(2+)</name>
        <dbReference type="ChEBI" id="CHEBI:29108"/>
        <label>2</label>
    </ligand>
</feature>
<feature type="non-terminal residue" evidence="22">
    <location>
        <position position="1"/>
    </location>
</feature>
<feature type="binding site" evidence="16">
    <location>
        <position position="84"/>
    </location>
    <ligand>
        <name>Ca(2+)</name>
        <dbReference type="ChEBI" id="CHEBI:29108"/>
        <label>1</label>
    </ligand>
</feature>
<evidence type="ECO:0000256" key="7">
    <source>
        <dbReference type="ARBA" id="ARBA00022837"/>
    </source>
</evidence>
<feature type="site" description="Transition state stabilizer" evidence="17">
    <location>
        <position position="79"/>
    </location>
</feature>
<evidence type="ECO:0000313" key="23">
    <source>
        <dbReference type="Proteomes" id="UP000324897"/>
    </source>
</evidence>
<dbReference type="FunFam" id="1.10.520.10:FF:000009">
    <property type="entry name" value="Peroxidase"/>
    <property type="match status" value="1"/>
</dbReference>
<evidence type="ECO:0000256" key="12">
    <source>
        <dbReference type="ARBA" id="ARBA00023283"/>
    </source>
</evidence>
<feature type="binding site" evidence="16">
    <location>
        <position position="91"/>
    </location>
    <ligand>
        <name>Ca(2+)</name>
        <dbReference type="ChEBI" id="CHEBI:29108"/>
        <label>1</label>
    </ligand>
</feature>
<feature type="active site" description="Proton acceptor" evidence="14">
    <location>
        <position position="83"/>
    </location>
</feature>
<evidence type="ECO:0000256" key="13">
    <source>
        <dbReference type="ARBA" id="ARBA00023324"/>
    </source>
</evidence>
<evidence type="ECO:0000256" key="2">
    <source>
        <dbReference type="ARBA" id="ARBA00004613"/>
    </source>
</evidence>
<feature type="disulfide bond" evidence="18">
    <location>
        <begin position="216"/>
        <end position="238"/>
    </location>
</feature>
<dbReference type="PROSITE" id="PS00435">
    <property type="entry name" value="PEROXIDASE_1"/>
    <property type="match status" value="1"/>
</dbReference>
<dbReference type="GO" id="GO:0042744">
    <property type="term" value="P:hydrogen peroxide catabolic process"/>
    <property type="evidence" value="ECO:0007669"/>
    <property type="project" value="UniProtKB-KW"/>
</dbReference>
<evidence type="ECO:0000256" key="9">
    <source>
        <dbReference type="ARBA" id="ARBA00023004"/>
    </source>
</evidence>
<feature type="domain" description="Plant heme peroxidase family profile" evidence="21">
    <location>
        <begin position="42"/>
        <end position="326"/>
    </location>
</feature>
<evidence type="ECO:0000256" key="14">
    <source>
        <dbReference type="PIRSR" id="PIRSR600823-1"/>
    </source>
</evidence>
<evidence type="ECO:0000256" key="1">
    <source>
        <dbReference type="ARBA" id="ARBA00000189"/>
    </source>
</evidence>
<keyword evidence="9 16" id="KW-0408">Iron</keyword>